<dbReference type="Pfam" id="PF16683">
    <property type="entry name" value="TGase_elicitor"/>
    <property type="match status" value="1"/>
</dbReference>
<dbReference type="OrthoDB" id="10249031at2759"/>
<sequence>DNIKNYHCIPTMVSLTRVHLTSAAIALVALQLSLATGSPLHEDPTTICDSYDLGNKNFPGRGSEIEEDSNCVVIKQGKLAKATSRKLETALDGDIKKLEDSFGTKMETTLKNLPTSATYTPSPWNSLLWFTVNDSINYQWDRGQPSATEKYATAFGFDVKTLMDSVSASSGVDSMNYSIACTSDSECDTPWEYCGIRAEASSGYCIPAWLALAHAWAPASILEKEPICPVTFNGVTFKPLDIKALLMGIYDTANISTVFTGVRYNGGNFTIDKYGRNEDPAYRDLNPGFFHIAAANMLGKHKSTFIIDRYASYEVWTQPVDGFKVHDQKVMTPEEAAQTFYGLKAYPWNEAAKSIVHVKSRLSWSNATFAGREAEVDEQTGTGEDYEYLLEMDGVDQIIGGEWLNKSNDDHPDFLWFPEGKPAADTVTDTGLSYANVTMLLEKSVACTNATVLVKSLACSY</sequence>
<name>A0A081B377_PHYNI</name>
<comment type="caution">
    <text evidence="2">The sequence shown here is derived from an EMBL/GenBank/DDBJ whole genome shotgun (WGS) entry which is preliminary data.</text>
</comment>
<evidence type="ECO:0000313" key="3">
    <source>
        <dbReference type="Proteomes" id="UP000028582"/>
    </source>
</evidence>
<reference evidence="2 3" key="1">
    <citation type="submission" date="2013-11" db="EMBL/GenBank/DDBJ databases">
        <title>The Genome Sequence of Phytophthora parasitica P1976.</title>
        <authorList>
            <consortium name="The Broad Institute Genomics Platform"/>
            <person name="Russ C."/>
            <person name="Tyler B."/>
            <person name="Panabieres F."/>
            <person name="Shan W."/>
            <person name="Tripathy S."/>
            <person name="Grunwald N."/>
            <person name="Machado M."/>
            <person name="Johnson C.S."/>
            <person name="Walker B."/>
            <person name="Young S."/>
            <person name="Zeng Q."/>
            <person name="Gargeya S."/>
            <person name="Fitzgerald M."/>
            <person name="Haas B."/>
            <person name="Abouelleil A."/>
            <person name="Allen A.W."/>
            <person name="Alvarado L."/>
            <person name="Arachchi H.M."/>
            <person name="Berlin A.M."/>
            <person name="Chapman S.B."/>
            <person name="Gainer-Dewar J."/>
            <person name="Goldberg J."/>
            <person name="Griggs A."/>
            <person name="Gujja S."/>
            <person name="Hansen M."/>
            <person name="Howarth C."/>
            <person name="Imamovic A."/>
            <person name="Ireland A."/>
            <person name="Larimer J."/>
            <person name="McCowan C."/>
            <person name="Murphy C."/>
            <person name="Pearson M."/>
            <person name="Poon T.W."/>
            <person name="Priest M."/>
            <person name="Roberts A."/>
            <person name="Saif S."/>
            <person name="Shea T."/>
            <person name="Sisk P."/>
            <person name="Sykes S."/>
            <person name="Wortman J."/>
            <person name="Nusbaum C."/>
            <person name="Birren B."/>
        </authorList>
    </citation>
    <scope>NUCLEOTIDE SEQUENCE [LARGE SCALE GENOMIC DNA]</scope>
    <source>
        <strain evidence="2 3">P1976</strain>
    </source>
</reference>
<organism evidence="2 3">
    <name type="scientific">Phytophthora nicotianae P1976</name>
    <dbReference type="NCBI Taxonomy" id="1317066"/>
    <lineage>
        <taxon>Eukaryota</taxon>
        <taxon>Sar</taxon>
        <taxon>Stramenopiles</taxon>
        <taxon>Oomycota</taxon>
        <taxon>Peronosporomycetes</taxon>
        <taxon>Peronosporales</taxon>
        <taxon>Peronosporaceae</taxon>
        <taxon>Phytophthora</taxon>
    </lineage>
</organism>
<feature type="signal peptide" evidence="1">
    <location>
        <begin position="1"/>
        <end position="37"/>
    </location>
</feature>
<dbReference type="InterPro" id="IPR032048">
    <property type="entry name" value="TGase_elicitor"/>
</dbReference>
<dbReference type="Gene3D" id="3.30.40.240">
    <property type="entry name" value="Transglutaminase elicitor, body domain"/>
    <property type="match status" value="1"/>
</dbReference>
<protein>
    <submittedName>
        <fullName evidence="2">Uncharacterized protein</fullName>
    </submittedName>
</protein>
<dbReference type="AlphaFoldDB" id="A0A081B377"/>
<feature type="chain" id="PRO_5001754806" evidence="1">
    <location>
        <begin position="38"/>
        <end position="461"/>
    </location>
</feature>
<dbReference type="Proteomes" id="UP000028582">
    <property type="component" value="Unassembled WGS sequence"/>
</dbReference>
<gene>
    <name evidence="2" type="ORF">F444_00739</name>
</gene>
<dbReference type="EMBL" id="ANJA01000158">
    <property type="protein sequence ID" value="ETO85588.1"/>
    <property type="molecule type" value="Genomic_DNA"/>
</dbReference>
<keyword evidence="1" id="KW-0732">Signal</keyword>
<evidence type="ECO:0000256" key="1">
    <source>
        <dbReference type="SAM" id="SignalP"/>
    </source>
</evidence>
<accession>A0A081B377</accession>
<dbReference type="GO" id="GO:0016755">
    <property type="term" value="F:aminoacyltransferase activity"/>
    <property type="evidence" value="ECO:0007669"/>
    <property type="project" value="InterPro"/>
</dbReference>
<proteinExistence type="predicted"/>
<feature type="non-terminal residue" evidence="2">
    <location>
        <position position="1"/>
    </location>
</feature>
<evidence type="ECO:0000313" key="2">
    <source>
        <dbReference type="EMBL" id="ETO85588.1"/>
    </source>
</evidence>